<feature type="transmembrane region" description="Helical" evidence="1">
    <location>
        <begin position="21"/>
        <end position="45"/>
    </location>
</feature>
<dbReference type="EMBL" id="KN832880">
    <property type="protein sequence ID" value="KIM98780.1"/>
    <property type="molecule type" value="Genomic_DNA"/>
</dbReference>
<keyword evidence="1" id="KW-0812">Transmembrane</keyword>
<evidence type="ECO:0000256" key="1">
    <source>
        <dbReference type="SAM" id="Phobius"/>
    </source>
</evidence>
<dbReference type="OrthoDB" id="10642319at2759"/>
<keyword evidence="1" id="KW-1133">Transmembrane helix</keyword>
<dbReference type="InParanoid" id="A0A0C3GRU6"/>
<sequence length="286" mass="31647">MDNSILATRLTKQGWLGKPNLKLFFGAGKLTLVISIFRLIVVGFYLAGSGDINFPTEVARHRQRAFAIVSFLFALSDWIPYLFCTWQRQPSILTKWITPAMAAVSILFHVAWTCIEIVVDRPNLPSRPGSALLILVVTSVGTLFMTLAWLYFTFDPALRLPTAYEPVLDVIEQGQAPIDSEDPDSTDSSGGPLASLYQVQQSFDYDIEERSDEAQEQGDNLISNLGKTTQMSTANFSPALVFWHTKLSPGHAMVSLVFLGLVSIFHVAVQLAQYFGARGMGEFCDV</sequence>
<protein>
    <submittedName>
        <fullName evidence="2">Uncharacterized protein</fullName>
    </submittedName>
</protein>
<reference evidence="2 3" key="1">
    <citation type="submission" date="2014-04" db="EMBL/GenBank/DDBJ databases">
        <authorList>
            <consortium name="DOE Joint Genome Institute"/>
            <person name="Kuo A."/>
            <person name="Martino E."/>
            <person name="Perotto S."/>
            <person name="Kohler A."/>
            <person name="Nagy L.G."/>
            <person name="Floudas D."/>
            <person name="Copeland A."/>
            <person name="Barry K.W."/>
            <person name="Cichocki N."/>
            <person name="Veneault-Fourrey C."/>
            <person name="LaButti K."/>
            <person name="Lindquist E.A."/>
            <person name="Lipzen A."/>
            <person name="Lundell T."/>
            <person name="Morin E."/>
            <person name="Murat C."/>
            <person name="Sun H."/>
            <person name="Tunlid A."/>
            <person name="Henrissat B."/>
            <person name="Grigoriev I.V."/>
            <person name="Hibbett D.S."/>
            <person name="Martin F."/>
            <person name="Nordberg H.P."/>
            <person name="Cantor M.N."/>
            <person name="Hua S.X."/>
        </authorList>
    </citation>
    <scope>NUCLEOTIDE SEQUENCE [LARGE SCALE GENOMIC DNA]</scope>
    <source>
        <strain evidence="2 3">Zn</strain>
    </source>
</reference>
<evidence type="ECO:0000313" key="2">
    <source>
        <dbReference type="EMBL" id="KIM98780.1"/>
    </source>
</evidence>
<feature type="transmembrane region" description="Helical" evidence="1">
    <location>
        <begin position="65"/>
        <end position="84"/>
    </location>
</feature>
<dbReference type="AlphaFoldDB" id="A0A0C3GRU6"/>
<name>A0A0C3GRU6_OIDMZ</name>
<reference evidence="3" key="2">
    <citation type="submission" date="2015-01" db="EMBL/GenBank/DDBJ databases">
        <title>Evolutionary Origins and Diversification of the Mycorrhizal Mutualists.</title>
        <authorList>
            <consortium name="DOE Joint Genome Institute"/>
            <consortium name="Mycorrhizal Genomics Consortium"/>
            <person name="Kohler A."/>
            <person name="Kuo A."/>
            <person name="Nagy L.G."/>
            <person name="Floudas D."/>
            <person name="Copeland A."/>
            <person name="Barry K.W."/>
            <person name="Cichocki N."/>
            <person name="Veneault-Fourrey C."/>
            <person name="LaButti K."/>
            <person name="Lindquist E.A."/>
            <person name="Lipzen A."/>
            <person name="Lundell T."/>
            <person name="Morin E."/>
            <person name="Murat C."/>
            <person name="Riley R."/>
            <person name="Ohm R."/>
            <person name="Sun H."/>
            <person name="Tunlid A."/>
            <person name="Henrissat B."/>
            <person name="Grigoriev I.V."/>
            <person name="Hibbett D.S."/>
            <person name="Martin F."/>
        </authorList>
    </citation>
    <scope>NUCLEOTIDE SEQUENCE [LARGE SCALE GENOMIC DNA]</scope>
    <source>
        <strain evidence="3">Zn</strain>
    </source>
</reference>
<feature type="transmembrane region" description="Helical" evidence="1">
    <location>
        <begin position="131"/>
        <end position="152"/>
    </location>
</feature>
<organism evidence="2 3">
    <name type="scientific">Oidiodendron maius (strain Zn)</name>
    <dbReference type="NCBI Taxonomy" id="913774"/>
    <lineage>
        <taxon>Eukaryota</taxon>
        <taxon>Fungi</taxon>
        <taxon>Dikarya</taxon>
        <taxon>Ascomycota</taxon>
        <taxon>Pezizomycotina</taxon>
        <taxon>Leotiomycetes</taxon>
        <taxon>Leotiomycetes incertae sedis</taxon>
        <taxon>Myxotrichaceae</taxon>
        <taxon>Oidiodendron</taxon>
    </lineage>
</organism>
<feature type="transmembrane region" description="Helical" evidence="1">
    <location>
        <begin position="252"/>
        <end position="272"/>
    </location>
</feature>
<proteinExistence type="predicted"/>
<feature type="transmembrane region" description="Helical" evidence="1">
    <location>
        <begin position="96"/>
        <end position="119"/>
    </location>
</feature>
<keyword evidence="3" id="KW-1185">Reference proteome</keyword>
<gene>
    <name evidence="2" type="ORF">OIDMADRAFT_31543</name>
</gene>
<accession>A0A0C3GRU6</accession>
<dbReference type="HOGENOM" id="CLU_973495_0_0_1"/>
<dbReference type="Proteomes" id="UP000054321">
    <property type="component" value="Unassembled WGS sequence"/>
</dbReference>
<evidence type="ECO:0000313" key="3">
    <source>
        <dbReference type="Proteomes" id="UP000054321"/>
    </source>
</evidence>
<keyword evidence="1" id="KW-0472">Membrane</keyword>